<comment type="similarity">
    <text evidence="1">Belongs to the iron/manganese superoxide dismutase family.</text>
</comment>
<keyword evidence="4" id="KW-0560">Oxidoreductase</keyword>
<keyword evidence="3" id="KW-0479">Metal-binding</keyword>
<organism evidence="6">
    <name type="scientific">viral metagenome</name>
    <dbReference type="NCBI Taxonomy" id="1070528"/>
    <lineage>
        <taxon>unclassified sequences</taxon>
        <taxon>metagenomes</taxon>
        <taxon>organismal metagenomes</taxon>
    </lineage>
</organism>
<dbReference type="InterPro" id="IPR036314">
    <property type="entry name" value="SOD_C_sf"/>
</dbReference>
<dbReference type="GO" id="GO:0046872">
    <property type="term" value="F:metal ion binding"/>
    <property type="evidence" value="ECO:0007669"/>
    <property type="project" value="UniProtKB-KW"/>
</dbReference>
<dbReference type="InterPro" id="IPR036324">
    <property type="entry name" value="Mn/Fe_SOD_N_sf"/>
</dbReference>
<dbReference type="PANTHER" id="PTHR11404:SF6">
    <property type="entry name" value="SUPEROXIDE DISMUTASE [MN], MITOCHONDRIAL"/>
    <property type="match status" value="1"/>
</dbReference>
<evidence type="ECO:0000256" key="3">
    <source>
        <dbReference type="ARBA" id="ARBA00022723"/>
    </source>
</evidence>
<dbReference type="EC" id="1.15.1.1" evidence="2"/>
<proteinExistence type="inferred from homology"/>
<dbReference type="InterPro" id="IPR019832">
    <property type="entry name" value="Mn/Fe_SOD_C"/>
</dbReference>
<evidence type="ECO:0000256" key="2">
    <source>
        <dbReference type="ARBA" id="ARBA00012682"/>
    </source>
</evidence>
<sequence>MVKKNTTKKNATRINKSKSVSYKPVDFSYLLGRVKGIDDKLMKIHFKLYEGLVGATNGALKFIQDPKNVKNMVQYSAVQKELSLFYNGMRLHELYFGVMCGENMDHMDPGLIKEINQYFGSFSSWKSNFIATGTIPGVGFVALCRDRNSGLLFNTWINEFNIGEIIGADIILVMDMWEHAYIAEFGLDLLKYSNTFLTNVNWSVVSKLYKDSVNNKNSLILQKSTD</sequence>
<dbReference type="Gene3D" id="3.55.40.20">
    <property type="entry name" value="Iron/manganese superoxide dismutase, C-terminal domain"/>
    <property type="match status" value="1"/>
</dbReference>
<dbReference type="EMBL" id="MN739104">
    <property type="protein sequence ID" value="QHS88996.1"/>
    <property type="molecule type" value="Genomic_DNA"/>
</dbReference>
<evidence type="ECO:0000256" key="4">
    <source>
        <dbReference type="ARBA" id="ARBA00023002"/>
    </source>
</evidence>
<dbReference type="Pfam" id="PF02777">
    <property type="entry name" value="Sod_Fe_C"/>
    <property type="match status" value="1"/>
</dbReference>
<dbReference type="GO" id="GO:0004784">
    <property type="term" value="F:superoxide dismutase activity"/>
    <property type="evidence" value="ECO:0007669"/>
    <property type="project" value="UniProtKB-EC"/>
</dbReference>
<dbReference type="InterPro" id="IPR050265">
    <property type="entry name" value="Fe/Mn_Superoxide_Dismutase"/>
</dbReference>
<dbReference type="PANTHER" id="PTHR11404">
    <property type="entry name" value="SUPEROXIDE DISMUTASE 2"/>
    <property type="match status" value="1"/>
</dbReference>
<accession>A0A6C0BA70</accession>
<dbReference type="SUPFAM" id="SSF54719">
    <property type="entry name" value="Fe,Mn superoxide dismutase (SOD), C-terminal domain"/>
    <property type="match status" value="1"/>
</dbReference>
<dbReference type="SUPFAM" id="SSF46609">
    <property type="entry name" value="Fe,Mn superoxide dismutase (SOD), N-terminal domain"/>
    <property type="match status" value="1"/>
</dbReference>
<reference evidence="6" key="1">
    <citation type="journal article" date="2020" name="Nature">
        <title>Giant virus diversity and host interactions through global metagenomics.</title>
        <authorList>
            <person name="Schulz F."/>
            <person name="Roux S."/>
            <person name="Paez-Espino D."/>
            <person name="Jungbluth S."/>
            <person name="Walsh D.A."/>
            <person name="Denef V.J."/>
            <person name="McMahon K.D."/>
            <person name="Konstantinidis K.T."/>
            <person name="Eloe-Fadrosh E.A."/>
            <person name="Kyrpides N.C."/>
            <person name="Woyke T."/>
        </authorList>
    </citation>
    <scope>NUCLEOTIDE SEQUENCE</scope>
    <source>
        <strain evidence="6">GVMAG-M-3300010158-59</strain>
    </source>
</reference>
<evidence type="ECO:0000313" key="6">
    <source>
        <dbReference type="EMBL" id="QHS88996.1"/>
    </source>
</evidence>
<evidence type="ECO:0000259" key="5">
    <source>
        <dbReference type="Pfam" id="PF02777"/>
    </source>
</evidence>
<name>A0A6C0BA70_9ZZZZ</name>
<dbReference type="AlphaFoldDB" id="A0A6C0BA70"/>
<feature type="domain" description="Manganese/iron superoxide dismutase C-terminal" evidence="5">
    <location>
        <begin position="111"/>
        <end position="207"/>
    </location>
</feature>
<protein>
    <recommendedName>
        <fullName evidence="2">superoxide dismutase</fullName>
        <ecNumber evidence="2">1.15.1.1</ecNumber>
    </recommendedName>
</protein>
<evidence type="ECO:0000256" key="1">
    <source>
        <dbReference type="ARBA" id="ARBA00008714"/>
    </source>
</evidence>